<dbReference type="PANTHER" id="PTHR43115:SF4">
    <property type="entry name" value="DEHYDROGENASE_REDUCTASE SDR FAMILY MEMBER 11"/>
    <property type="match status" value="1"/>
</dbReference>
<keyword evidence="5" id="KW-1185">Reference proteome</keyword>
<dbReference type="PRINTS" id="PR00080">
    <property type="entry name" value="SDRFAMILY"/>
</dbReference>
<evidence type="ECO:0008006" key="6">
    <source>
        <dbReference type="Google" id="ProtNLM"/>
    </source>
</evidence>
<dbReference type="InterPro" id="IPR036291">
    <property type="entry name" value="NAD(P)-bd_dom_sf"/>
</dbReference>
<dbReference type="OrthoDB" id="1933717at2759"/>
<evidence type="ECO:0000256" key="3">
    <source>
        <dbReference type="RuleBase" id="RU000363"/>
    </source>
</evidence>
<dbReference type="GO" id="GO:0016616">
    <property type="term" value="F:oxidoreductase activity, acting on the CH-OH group of donors, NAD or NADP as acceptor"/>
    <property type="evidence" value="ECO:0007669"/>
    <property type="project" value="UniProtKB-ARBA"/>
</dbReference>
<dbReference type="AlphaFoldDB" id="A0A9N9RXU6"/>
<keyword evidence="2" id="KW-0560">Oxidoreductase</keyword>
<dbReference type="EMBL" id="OU895878">
    <property type="protein sequence ID" value="CAG9804536.1"/>
    <property type="molecule type" value="Genomic_DNA"/>
</dbReference>
<dbReference type="InterPro" id="IPR002347">
    <property type="entry name" value="SDR_fam"/>
</dbReference>
<protein>
    <recommendedName>
        <fullName evidence="6">Dehydrogenase</fullName>
    </recommendedName>
</protein>
<organism evidence="4 5">
    <name type="scientific">Chironomus riparius</name>
    <dbReference type="NCBI Taxonomy" id="315576"/>
    <lineage>
        <taxon>Eukaryota</taxon>
        <taxon>Metazoa</taxon>
        <taxon>Ecdysozoa</taxon>
        <taxon>Arthropoda</taxon>
        <taxon>Hexapoda</taxon>
        <taxon>Insecta</taxon>
        <taxon>Pterygota</taxon>
        <taxon>Neoptera</taxon>
        <taxon>Endopterygota</taxon>
        <taxon>Diptera</taxon>
        <taxon>Nematocera</taxon>
        <taxon>Chironomoidea</taxon>
        <taxon>Chironomidae</taxon>
        <taxon>Chironominae</taxon>
        <taxon>Chironomus</taxon>
    </lineage>
</organism>
<comment type="similarity">
    <text evidence="1 3">Belongs to the short-chain dehydrogenases/reductases (SDR) family.</text>
</comment>
<dbReference type="Proteomes" id="UP001153620">
    <property type="component" value="Chromosome 2"/>
</dbReference>
<evidence type="ECO:0000313" key="5">
    <source>
        <dbReference type="Proteomes" id="UP001153620"/>
    </source>
</evidence>
<sequence length="254" mass="28223">MDKWQNSVAIVTGANSGIGFTIFKQLAENGIKVVGLDIYIETINKLKTETKNENIHAIVCDITKDDQTEAAFKWIEDTLGGVDILVNNAGILRTIGILEYDKPMKELEFNVNINYTAHVRVSRLAFKSMATRDKYGYIINISSVCGHSVVPVMDNGSIGVYNGTKYAMTATNEVMRFELNQMKNRKVRVTNIAPGVVLTNLYKNADVKEDDEGAVYKNPILRAKDVADQVVYLLTTPYEVHITNLIVRATGADL</sequence>
<proteinExistence type="inferred from homology"/>
<evidence type="ECO:0000256" key="2">
    <source>
        <dbReference type="ARBA" id="ARBA00023002"/>
    </source>
</evidence>
<name>A0A9N9RXU6_9DIPT</name>
<dbReference type="PRINTS" id="PR00081">
    <property type="entry name" value="GDHRDH"/>
</dbReference>
<gene>
    <name evidence="4" type="ORF">CHIRRI_LOCUS7419</name>
</gene>
<dbReference type="Gene3D" id="3.40.50.720">
    <property type="entry name" value="NAD(P)-binding Rossmann-like Domain"/>
    <property type="match status" value="1"/>
</dbReference>
<dbReference type="FunFam" id="3.40.50.720:FF:000047">
    <property type="entry name" value="NADP-dependent L-serine/L-allo-threonine dehydrogenase"/>
    <property type="match status" value="1"/>
</dbReference>
<reference evidence="4" key="2">
    <citation type="submission" date="2022-10" db="EMBL/GenBank/DDBJ databases">
        <authorList>
            <consortium name="ENA_rothamsted_submissions"/>
            <consortium name="culmorum"/>
            <person name="King R."/>
        </authorList>
    </citation>
    <scope>NUCLEOTIDE SEQUENCE</scope>
</reference>
<evidence type="ECO:0000256" key="1">
    <source>
        <dbReference type="ARBA" id="ARBA00006484"/>
    </source>
</evidence>
<evidence type="ECO:0000313" key="4">
    <source>
        <dbReference type="EMBL" id="CAG9804536.1"/>
    </source>
</evidence>
<dbReference type="Pfam" id="PF00106">
    <property type="entry name" value="adh_short"/>
    <property type="match status" value="1"/>
</dbReference>
<dbReference type="PANTHER" id="PTHR43115">
    <property type="entry name" value="DEHYDROGENASE/REDUCTASE SDR FAMILY MEMBER 11"/>
    <property type="match status" value="1"/>
</dbReference>
<dbReference type="SUPFAM" id="SSF51735">
    <property type="entry name" value="NAD(P)-binding Rossmann-fold domains"/>
    <property type="match status" value="1"/>
</dbReference>
<accession>A0A9N9RXU6</accession>
<reference evidence="4" key="1">
    <citation type="submission" date="2022-01" db="EMBL/GenBank/DDBJ databases">
        <authorList>
            <person name="King R."/>
        </authorList>
    </citation>
    <scope>NUCLEOTIDE SEQUENCE</scope>
</reference>